<reference evidence="3 4" key="1">
    <citation type="submission" date="2015-09" db="EMBL/GenBank/DDBJ databases">
        <title>Identification and resolution of microdiversity through metagenomic sequencing of parallel consortia.</title>
        <authorList>
            <person name="Nelson W.C."/>
            <person name="Romine M.F."/>
            <person name="Lindemann S.R."/>
        </authorList>
    </citation>
    <scope>NUCLEOTIDE SEQUENCE [LARGE SCALE GENOMIC DNA]</scope>
    <source>
        <strain evidence="3">HL-49</strain>
    </source>
</reference>
<dbReference type="Pfam" id="PF16118">
    <property type="entry name" value="DUF4834"/>
    <property type="match status" value="1"/>
</dbReference>
<gene>
    <name evidence="3" type="ORF">HLUCCX10_07040</name>
</gene>
<dbReference type="EMBL" id="LJXT01000034">
    <property type="protein sequence ID" value="KPQ17041.1"/>
    <property type="molecule type" value="Genomic_DNA"/>
</dbReference>
<evidence type="ECO:0000313" key="3">
    <source>
        <dbReference type="EMBL" id="KPQ17041.1"/>
    </source>
</evidence>
<evidence type="ECO:0008006" key="5">
    <source>
        <dbReference type="Google" id="ProtNLM"/>
    </source>
</evidence>
<dbReference type="InterPro" id="IPR032272">
    <property type="entry name" value="DUF4834"/>
</dbReference>
<dbReference type="Proteomes" id="UP000050421">
    <property type="component" value="Unassembled WGS sequence"/>
</dbReference>
<proteinExistence type="predicted"/>
<dbReference type="eggNOG" id="ENOG5033BIV">
    <property type="taxonomic scope" value="Bacteria"/>
</dbReference>
<keyword evidence="2" id="KW-1133">Transmembrane helix</keyword>
<evidence type="ECO:0000313" key="4">
    <source>
        <dbReference type="Proteomes" id="UP000050421"/>
    </source>
</evidence>
<dbReference type="STRING" id="1305737.GCA_000526355_02191"/>
<keyword evidence="2" id="KW-0812">Transmembrane</keyword>
<sequence length="88" mass="10282">MGGLLKFIIILLGVGWLLGQLIRYFLRTKLAKFAQQVNEMEREQRRAQQAASRSNEGVNVDYIPKNHQKKRQKDIEGGEYVDYEEVKE</sequence>
<evidence type="ECO:0000256" key="1">
    <source>
        <dbReference type="SAM" id="MobiDB-lite"/>
    </source>
</evidence>
<dbReference type="AlphaFoldDB" id="A0A0P8C397"/>
<name>A0A0P8C397_9BACT</name>
<protein>
    <recommendedName>
        <fullName evidence="5">DUF4834 family protein</fullName>
    </recommendedName>
</protein>
<feature type="region of interest" description="Disordered" evidence="1">
    <location>
        <begin position="44"/>
        <end position="88"/>
    </location>
</feature>
<organism evidence="3 4">
    <name type="scientific">Algoriphagus marincola HL-49</name>
    <dbReference type="NCBI Taxonomy" id="1305737"/>
    <lineage>
        <taxon>Bacteria</taxon>
        <taxon>Pseudomonadati</taxon>
        <taxon>Bacteroidota</taxon>
        <taxon>Cytophagia</taxon>
        <taxon>Cytophagales</taxon>
        <taxon>Cyclobacteriaceae</taxon>
        <taxon>Algoriphagus</taxon>
    </lineage>
</organism>
<dbReference type="PATRIC" id="fig|1305737.6.peg.2050"/>
<dbReference type="OrthoDB" id="840298at2"/>
<evidence type="ECO:0000256" key="2">
    <source>
        <dbReference type="SAM" id="Phobius"/>
    </source>
</evidence>
<feature type="transmembrane region" description="Helical" evidence="2">
    <location>
        <begin position="6"/>
        <end position="26"/>
    </location>
</feature>
<accession>A0A0P8C397</accession>
<comment type="caution">
    <text evidence="3">The sequence shown here is derived from an EMBL/GenBank/DDBJ whole genome shotgun (WGS) entry which is preliminary data.</text>
</comment>
<feature type="compositionally biased region" description="Acidic residues" evidence="1">
    <location>
        <begin position="77"/>
        <end position="88"/>
    </location>
</feature>
<keyword evidence="2" id="KW-0472">Membrane</keyword>